<dbReference type="EMBL" id="JAQQWN010000007">
    <property type="protein sequence ID" value="KAK8075250.1"/>
    <property type="molecule type" value="Genomic_DNA"/>
</dbReference>
<dbReference type="GeneID" id="92047288"/>
<gene>
    <name evidence="1" type="ORF">PG997_009913</name>
</gene>
<accession>A0ABR1VVH5</accession>
<protein>
    <recommendedName>
        <fullName evidence="3">Secreted protein</fullName>
    </recommendedName>
</protein>
<reference evidence="1 2" key="1">
    <citation type="submission" date="2023-01" db="EMBL/GenBank/DDBJ databases">
        <title>Analysis of 21 Apiospora genomes using comparative genomics revels a genus with tremendous synthesis potential of carbohydrate active enzymes and secondary metabolites.</title>
        <authorList>
            <person name="Sorensen T."/>
        </authorList>
    </citation>
    <scope>NUCLEOTIDE SEQUENCE [LARGE SCALE GENOMIC DNA]</scope>
    <source>
        <strain evidence="1 2">CBS 114990</strain>
    </source>
</reference>
<sequence>MARSAKWQRLGRSVSVRVISLLPVLTVSLSHKRLRSFGWLLFSFKDVGLFDAKLVRGFVARGRMKQQRAGWVESS</sequence>
<evidence type="ECO:0000313" key="1">
    <source>
        <dbReference type="EMBL" id="KAK8075250.1"/>
    </source>
</evidence>
<organism evidence="1 2">
    <name type="scientific">Apiospora hydei</name>
    <dbReference type="NCBI Taxonomy" id="1337664"/>
    <lineage>
        <taxon>Eukaryota</taxon>
        <taxon>Fungi</taxon>
        <taxon>Dikarya</taxon>
        <taxon>Ascomycota</taxon>
        <taxon>Pezizomycotina</taxon>
        <taxon>Sordariomycetes</taxon>
        <taxon>Xylariomycetidae</taxon>
        <taxon>Amphisphaeriales</taxon>
        <taxon>Apiosporaceae</taxon>
        <taxon>Apiospora</taxon>
    </lineage>
</organism>
<comment type="caution">
    <text evidence="1">The sequence shown here is derived from an EMBL/GenBank/DDBJ whole genome shotgun (WGS) entry which is preliminary data.</text>
</comment>
<dbReference type="RefSeq" id="XP_066666190.1">
    <property type="nucleotide sequence ID" value="XM_066814228.1"/>
</dbReference>
<proteinExistence type="predicted"/>
<dbReference type="Proteomes" id="UP001433268">
    <property type="component" value="Unassembled WGS sequence"/>
</dbReference>
<name>A0ABR1VVH5_9PEZI</name>
<evidence type="ECO:0000313" key="2">
    <source>
        <dbReference type="Proteomes" id="UP001433268"/>
    </source>
</evidence>
<keyword evidence="2" id="KW-1185">Reference proteome</keyword>
<evidence type="ECO:0008006" key="3">
    <source>
        <dbReference type="Google" id="ProtNLM"/>
    </source>
</evidence>